<dbReference type="Pfam" id="PF00051">
    <property type="entry name" value="Kringle"/>
    <property type="match status" value="4"/>
</dbReference>
<dbReference type="AlphaFoldDB" id="A0A7R9A8V9"/>
<evidence type="ECO:0000256" key="1">
    <source>
        <dbReference type="ARBA" id="ARBA00022572"/>
    </source>
</evidence>
<protein>
    <recommendedName>
        <fullName evidence="4">Kringle domain-containing protein</fullName>
    </recommendedName>
</protein>
<gene>
    <name evidence="5" type="ORF">DSTB1V02_LOCUS9333</name>
</gene>
<feature type="domain" description="Kringle" evidence="4">
    <location>
        <begin position="36"/>
        <end position="111"/>
    </location>
</feature>
<dbReference type="Gene3D" id="2.40.20.10">
    <property type="entry name" value="Plasminogen Kringle 4"/>
    <property type="match status" value="4"/>
</dbReference>
<dbReference type="InterPro" id="IPR038178">
    <property type="entry name" value="Kringle_sf"/>
</dbReference>
<dbReference type="PANTHER" id="PTHR24261">
    <property type="entry name" value="PLASMINOGEN-RELATED"/>
    <property type="match status" value="1"/>
</dbReference>
<dbReference type="PROSITE" id="PS50070">
    <property type="entry name" value="KRINGLE_2"/>
    <property type="match status" value="4"/>
</dbReference>
<dbReference type="Proteomes" id="UP000677054">
    <property type="component" value="Unassembled WGS sequence"/>
</dbReference>
<dbReference type="InterPro" id="IPR013806">
    <property type="entry name" value="Kringle-like"/>
</dbReference>
<evidence type="ECO:0000313" key="5">
    <source>
        <dbReference type="EMBL" id="CAD7249543.1"/>
    </source>
</evidence>
<reference evidence="5" key="1">
    <citation type="submission" date="2020-11" db="EMBL/GenBank/DDBJ databases">
        <authorList>
            <person name="Tran Van P."/>
        </authorList>
    </citation>
    <scope>NUCLEOTIDE SEQUENCE</scope>
</reference>
<feature type="domain" description="Kringle" evidence="4">
    <location>
        <begin position="130"/>
        <end position="214"/>
    </location>
</feature>
<dbReference type="InterPro" id="IPR000001">
    <property type="entry name" value="Kringle"/>
</dbReference>
<evidence type="ECO:0000259" key="4">
    <source>
        <dbReference type="PROSITE" id="PS50070"/>
    </source>
</evidence>
<organism evidence="5">
    <name type="scientific">Darwinula stevensoni</name>
    <dbReference type="NCBI Taxonomy" id="69355"/>
    <lineage>
        <taxon>Eukaryota</taxon>
        <taxon>Metazoa</taxon>
        <taxon>Ecdysozoa</taxon>
        <taxon>Arthropoda</taxon>
        <taxon>Crustacea</taxon>
        <taxon>Oligostraca</taxon>
        <taxon>Ostracoda</taxon>
        <taxon>Podocopa</taxon>
        <taxon>Podocopida</taxon>
        <taxon>Darwinulocopina</taxon>
        <taxon>Darwinuloidea</taxon>
        <taxon>Darwinulidae</taxon>
        <taxon>Darwinula</taxon>
    </lineage>
</organism>
<keyword evidence="1 3" id="KW-0420">Kringle</keyword>
<dbReference type="InterPro" id="IPR018056">
    <property type="entry name" value="Kringle_CS"/>
</dbReference>
<keyword evidence="2" id="KW-1015">Disulfide bond</keyword>
<sequence>MRVFGLERVNKKFHFQKNKYSDGFTTEPPECKMTQQGGEYLGTNEVTHAGLPCRPWGNSWKPPEIPDCCGSGFPDEEVDGNHNLCRNPNGEAAPWCYSEENGQEFCAVPFCAVKFEEGDGLYPECRLKEKGKEYVGTKNETETGRPCLPWDSQSHREPWGFSNSSEIAYKDHFLNRDLSIHKNYCRNPGFHRERPWCFVSDPNVQWEYCDVPFCRDLDPPECKLTGKGGEYVGRRSVTISGFPCMHWLSIKTTMSVPLFKYFLSASPDEVDGSHNFCRSIGLGTHGPWCFSSLPTGPRIEYCDVPFCPESDGKLCDIRVSGKCISSRECRTTPKGLEYMGTKSTTKSGYPCQPWMSNTPNNQELKAHYSSNFGASFPDDLHPSHNFCRNPTSDPKGPWCYNGAGKKPSTDYCDIPFC</sequence>
<feature type="domain" description="Kringle" evidence="4">
    <location>
        <begin position="334"/>
        <end position="417"/>
    </location>
</feature>
<dbReference type="SUPFAM" id="SSF57440">
    <property type="entry name" value="Kringle-like"/>
    <property type="match status" value="4"/>
</dbReference>
<evidence type="ECO:0000313" key="6">
    <source>
        <dbReference type="Proteomes" id="UP000677054"/>
    </source>
</evidence>
<comment type="caution">
    <text evidence="3">Lacks conserved residue(s) required for the propagation of feature annotation.</text>
</comment>
<dbReference type="PANTHER" id="PTHR24261:SF7">
    <property type="entry name" value="KRINGLE DOMAIN-CONTAINING PROTEIN"/>
    <property type="match status" value="1"/>
</dbReference>
<feature type="domain" description="Kringle" evidence="4">
    <location>
        <begin position="224"/>
        <end position="307"/>
    </location>
</feature>
<dbReference type="SMART" id="SM00130">
    <property type="entry name" value="KR"/>
    <property type="match status" value="4"/>
</dbReference>
<name>A0A7R9A8V9_9CRUS</name>
<dbReference type="EMBL" id="LR901866">
    <property type="protein sequence ID" value="CAD7249543.1"/>
    <property type="molecule type" value="Genomic_DNA"/>
</dbReference>
<dbReference type="PRINTS" id="PR00018">
    <property type="entry name" value="KRINGLE"/>
</dbReference>
<accession>A0A7R9A8V9</accession>
<proteinExistence type="predicted"/>
<dbReference type="OrthoDB" id="1915767at2759"/>
<dbReference type="InterPro" id="IPR050759">
    <property type="entry name" value="Serine_protease_kringle"/>
</dbReference>
<dbReference type="PROSITE" id="PS00021">
    <property type="entry name" value="KRINGLE_1"/>
    <property type="match status" value="3"/>
</dbReference>
<keyword evidence="6" id="KW-1185">Reference proteome</keyword>
<dbReference type="CDD" id="cd00108">
    <property type="entry name" value="KR"/>
    <property type="match status" value="2"/>
</dbReference>
<evidence type="ECO:0000256" key="2">
    <source>
        <dbReference type="ARBA" id="ARBA00023157"/>
    </source>
</evidence>
<dbReference type="EMBL" id="CAJPEV010002349">
    <property type="protein sequence ID" value="CAG0896611.1"/>
    <property type="molecule type" value="Genomic_DNA"/>
</dbReference>
<evidence type="ECO:0000256" key="3">
    <source>
        <dbReference type="PROSITE-ProRule" id="PRU00121"/>
    </source>
</evidence>